<keyword evidence="1" id="KW-1133">Transmembrane helix</keyword>
<feature type="non-terminal residue" evidence="3">
    <location>
        <position position="328"/>
    </location>
</feature>
<organism evidence="3 4">
    <name type="scientific">Candidatus Acidiferrum panamense</name>
    <dbReference type="NCBI Taxonomy" id="2741543"/>
    <lineage>
        <taxon>Bacteria</taxon>
        <taxon>Pseudomonadati</taxon>
        <taxon>Acidobacteriota</taxon>
        <taxon>Terriglobia</taxon>
        <taxon>Candidatus Acidiferrales</taxon>
        <taxon>Candidatus Acidiferrum</taxon>
    </lineage>
</organism>
<dbReference type="CDD" id="cd00207">
    <property type="entry name" value="fer2"/>
    <property type="match status" value="1"/>
</dbReference>
<evidence type="ECO:0000313" key="4">
    <source>
        <dbReference type="Proteomes" id="UP000567293"/>
    </source>
</evidence>
<dbReference type="EMBL" id="JACDQQ010002734">
    <property type="protein sequence ID" value="MBA0088892.1"/>
    <property type="molecule type" value="Genomic_DNA"/>
</dbReference>
<reference evidence="3" key="1">
    <citation type="submission" date="2020-06" db="EMBL/GenBank/DDBJ databases">
        <title>Legume-microbial interactions unlock mineral nutrients during tropical forest succession.</title>
        <authorList>
            <person name="Epihov D.Z."/>
        </authorList>
    </citation>
    <scope>NUCLEOTIDE SEQUENCE [LARGE SCALE GENOMIC DNA]</scope>
    <source>
        <strain evidence="3">Pan2503</strain>
    </source>
</reference>
<dbReference type="Gene3D" id="3.10.20.30">
    <property type="match status" value="1"/>
</dbReference>
<feature type="transmembrane region" description="Helical" evidence="1">
    <location>
        <begin position="107"/>
        <end position="134"/>
    </location>
</feature>
<keyword evidence="4" id="KW-1185">Reference proteome</keyword>
<evidence type="ECO:0000313" key="3">
    <source>
        <dbReference type="EMBL" id="MBA0088892.1"/>
    </source>
</evidence>
<protein>
    <submittedName>
        <fullName evidence="3">(2Fe-2S)-binding protein</fullName>
    </submittedName>
</protein>
<feature type="domain" description="2Fe-2S ferredoxin-type" evidence="2">
    <location>
        <begin position="281"/>
        <end position="321"/>
    </location>
</feature>
<dbReference type="GO" id="GO:0016020">
    <property type="term" value="C:membrane"/>
    <property type="evidence" value="ECO:0007669"/>
    <property type="project" value="InterPro"/>
</dbReference>
<evidence type="ECO:0000256" key="1">
    <source>
        <dbReference type="SAM" id="Phobius"/>
    </source>
</evidence>
<dbReference type="InterPro" id="IPR034804">
    <property type="entry name" value="SQR/QFR_C/D"/>
</dbReference>
<keyword evidence="1" id="KW-0812">Transmembrane</keyword>
<comment type="caution">
    <text evidence="3">The sequence shown here is derived from an EMBL/GenBank/DDBJ whole genome shotgun (WGS) entry which is preliminary data.</text>
</comment>
<proteinExistence type="predicted"/>
<dbReference type="Pfam" id="PF00111">
    <property type="entry name" value="Fer2"/>
    <property type="match status" value="1"/>
</dbReference>
<sequence>MALQASANVGAIKAASGLPTWLRGIGARQVRLACGLVMFSYIFLHFFNHALGIISFDTMEAWLQWHLWWWRIPVVNGTLYTAAAIHLSLGLWALYQRRHFRYAAAEIAQLVLGFSIPLLLASHFGVERVAGWIYGRVPVSYAPPLFGYWITRPYMVAVQFTLLTVAWTHACIGLYFWLRLKSFFKWAWPMLFAVAILLPPLAMIGTYHGAQEVIQLVKQPQWRVLHINPIPPPQRAVIDQITLFYFPIGYAAAIVLVFAARGVRTVRERRRGMFTVSYPHRQVRVPKGLSILEASLRFRIPHASVCGGRARCSTCRVRIVSDRSKLPR</sequence>
<dbReference type="SUPFAM" id="SSF81343">
    <property type="entry name" value="Fumarate reductase respiratory complex transmembrane subunits"/>
    <property type="match status" value="1"/>
</dbReference>
<dbReference type="AlphaFoldDB" id="A0A7V8T0N1"/>
<dbReference type="GO" id="GO:0051536">
    <property type="term" value="F:iron-sulfur cluster binding"/>
    <property type="evidence" value="ECO:0007669"/>
    <property type="project" value="InterPro"/>
</dbReference>
<dbReference type="InterPro" id="IPR036010">
    <property type="entry name" value="2Fe-2S_ferredoxin-like_sf"/>
</dbReference>
<accession>A0A7V8T0N1</accession>
<keyword evidence="1" id="KW-0472">Membrane</keyword>
<name>A0A7V8T0N1_9BACT</name>
<dbReference type="InterPro" id="IPR001041">
    <property type="entry name" value="2Fe-2S_ferredoxin-type"/>
</dbReference>
<dbReference type="Proteomes" id="UP000567293">
    <property type="component" value="Unassembled WGS sequence"/>
</dbReference>
<dbReference type="SUPFAM" id="SSF54292">
    <property type="entry name" value="2Fe-2S ferredoxin-like"/>
    <property type="match status" value="1"/>
</dbReference>
<evidence type="ECO:0000259" key="2">
    <source>
        <dbReference type="Pfam" id="PF00111"/>
    </source>
</evidence>
<feature type="transmembrane region" description="Helical" evidence="1">
    <location>
        <begin position="190"/>
        <end position="210"/>
    </location>
</feature>
<feature type="transmembrane region" description="Helical" evidence="1">
    <location>
        <begin position="68"/>
        <end position="95"/>
    </location>
</feature>
<feature type="transmembrane region" description="Helical" evidence="1">
    <location>
        <begin position="154"/>
        <end position="178"/>
    </location>
</feature>
<gene>
    <name evidence="3" type="ORF">HRJ53_28220</name>
</gene>
<dbReference type="InterPro" id="IPR012675">
    <property type="entry name" value="Beta-grasp_dom_sf"/>
</dbReference>
<feature type="transmembrane region" description="Helical" evidence="1">
    <location>
        <begin position="32"/>
        <end position="56"/>
    </location>
</feature>
<feature type="transmembrane region" description="Helical" evidence="1">
    <location>
        <begin position="243"/>
        <end position="263"/>
    </location>
</feature>